<dbReference type="EnsemblMetazoa" id="ENSAATROPT011224">
    <property type="protein sequence ID" value="ENSAATROPP010142"/>
    <property type="gene ID" value="ENSAATROPG009136"/>
</dbReference>
<name>A0AAG5DG26_ANOAO</name>
<accession>A0AAG5DG26</accession>
<organism evidence="1 2">
    <name type="scientific">Anopheles atroparvus</name>
    <name type="common">European mosquito</name>
    <dbReference type="NCBI Taxonomy" id="41427"/>
    <lineage>
        <taxon>Eukaryota</taxon>
        <taxon>Metazoa</taxon>
        <taxon>Ecdysozoa</taxon>
        <taxon>Arthropoda</taxon>
        <taxon>Hexapoda</taxon>
        <taxon>Insecta</taxon>
        <taxon>Pterygota</taxon>
        <taxon>Neoptera</taxon>
        <taxon>Endopterygota</taxon>
        <taxon>Diptera</taxon>
        <taxon>Nematocera</taxon>
        <taxon>Culicoidea</taxon>
        <taxon>Culicidae</taxon>
        <taxon>Anophelinae</taxon>
        <taxon>Anopheles</taxon>
    </lineage>
</organism>
<keyword evidence="2" id="KW-1185">Reference proteome</keyword>
<dbReference type="EnsemblMetazoa" id="ENSAATROPT009007">
    <property type="protein sequence ID" value="ENSAATROPP008136"/>
    <property type="gene ID" value="ENSAATROPG007339"/>
</dbReference>
<proteinExistence type="predicted"/>
<reference evidence="2" key="1">
    <citation type="submission" date="2021-09" db="EMBL/GenBank/DDBJ databases">
        <authorList>
            <consortium name="Infravec"/>
            <person name="Campbell I L."/>
            <person name="Maslen G."/>
            <person name="Yates A."/>
        </authorList>
    </citation>
    <scope>NUCLEOTIDE SEQUENCE [LARGE SCALE GENOMIC DNA]</scope>
    <source>
        <strain evidence="2">Infravec2 EBRE</strain>
    </source>
</reference>
<reference evidence="1" key="2">
    <citation type="submission" date="2024-04" db="UniProtKB">
        <authorList>
            <consortium name="EnsemblMetazoa"/>
        </authorList>
    </citation>
    <scope>IDENTIFICATION</scope>
    <source>
        <strain evidence="1">EBRO</strain>
    </source>
</reference>
<sequence>MSYSKITNMDRQQKQLYKRGDKLMQALEQEVDQEWENLAQMLCGPGPVGSFPWALA</sequence>
<dbReference type="AlphaFoldDB" id="A0AAG5DG26"/>
<evidence type="ECO:0000313" key="1">
    <source>
        <dbReference type="EnsemblMetazoa" id="ENSAATROPP010142"/>
    </source>
</evidence>
<evidence type="ECO:0000313" key="2">
    <source>
        <dbReference type="Proteomes" id="UP000075880"/>
    </source>
</evidence>
<protein>
    <submittedName>
        <fullName evidence="1">Uncharacterized protein</fullName>
    </submittedName>
</protein>
<dbReference type="Proteomes" id="UP000075880">
    <property type="component" value="Unassembled WGS sequence"/>
</dbReference>